<dbReference type="Pfam" id="PF10214">
    <property type="entry name" value="Rrn6_beta-prop"/>
    <property type="match status" value="1"/>
</dbReference>
<dbReference type="RefSeq" id="XP_013330047.1">
    <property type="nucleotide sequence ID" value="XM_013474593.1"/>
</dbReference>
<evidence type="ECO:0000259" key="2">
    <source>
        <dbReference type="Pfam" id="PF10214"/>
    </source>
</evidence>
<comment type="caution">
    <text evidence="5">The sequence shown here is derived from an EMBL/GenBank/DDBJ whole genome shotgun (WGS) entry which is preliminary data.</text>
</comment>
<dbReference type="GO" id="GO:0001163">
    <property type="term" value="F:RNA polymerase I transcription regulatory region sequence-specific DNA binding"/>
    <property type="evidence" value="ECO:0007669"/>
    <property type="project" value="TreeGrafter"/>
</dbReference>
<dbReference type="AlphaFoldDB" id="A0A0F4YZA6"/>
<name>A0A0F4YZA6_RASE3</name>
<feature type="region of interest" description="Disordered" evidence="1">
    <location>
        <begin position="791"/>
        <end position="817"/>
    </location>
</feature>
<proteinExistence type="predicted"/>
<accession>A0A0F4YZA6</accession>
<evidence type="ECO:0000313" key="6">
    <source>
        <dbReference type="Proteomes" id="UP000053958"/>
    </source>
</evidence>
<dbReference type="InterPro" id="IPR019350">
    <property type="entry name" value="RNA_pol_I-sp_TIF_RRN6-like"/>
</dbReference>
<feature type="domain" description="RRN6 K-rich C-terminal" evidence="3">
    <location>
        <begin position="864"/>
        <end position="989"/>
    </location>
</feature>
<dbReference type="GeneID" id="25314852"/>
<sequence>MMDERRTDALQYGHTGTAVYLPETQSWHFSRNLARPSFLSYTGVTKTTVPPSNLSSRNPEKQRRWKGSFLKAHPEFTASPSIGRSEELSGVITTISETCDPQVSALLDFGYAVDLENDRTGIRTVPIAVAASGENGNTLTLMRIEDELVGWEQDEGRRVRVPSIGNVETAKWAGSAAPIRQIRFSQTVEEPAGWMAVRFPLSTIIFRPLFHRDRVPIRHGGAGHAPIVPVHNSRLDPNPVVEIPTSKTGGFTHVDVTFNPWYQKQFGIIDERGKWSIWNISGRKNREFAECAQSGSVPCLEYDENEDIGNKPLYDGWGAIEWVGSVNKFIVCNRRCMVLYVMESDTVLPYPVELGLKRKSEWILDIKRSSSQMSRVFILTSSRIFFLDVDSSLVSNGDGYTKSSVFPQLSWRHFRDPEDITLRLASLSVGEDFFLILYSRLNDLGLGFQVPHLSEADAVPVSVPDPFVVHIPKRPPDQEKPNGVRNESHFLTLLFKEVEQAPPGNKTDFTPSARLAKLFILDASLAVQESLFFAPLDNDGDLQEIDMPLSRDVLRLKRRNAGVRRSRRADFVVDDFDESTTVAIKPHNVRAAPALLSSTLSWTVDCTAAYSAVIGEKIPSARRSDVKPMHDKGFKDCLENLAKLVLESDNKDSATSQTMLEIVNCTPFLDDIDQNVRDLERFRAEICHVKDRHGKNLIHYLPLKVGCGITERFIRLGDSYQQVDIMQLYDRLIHDWLSVLPHDVPGRTRIFKEKMIRNITAELCLARIFHVRPPNLAPNGSTEDQEAISYDAELPDLPEKRAQTQRTLSDGESAPPEIPDELAVASVDLSPATGQQEPVTVSALIRLNSLTTCHDHSPFPKTVNDVLSHWVPGGDPGLYDWQKIVREEEAEKSKADNKLTTPKHKIRGRSQPTLAGEDSMLARSSPIVPIVQHFGSQPQGEHLRTKLQSSQVTDENLPMTQIERGVFGGRDSTKKSISKARKKKRAAGF</sequence>
<evidence type="ECO:0008006" key="7">
    <source>
        <dbReference type="Google" id="ProtNLM"/>
    </source>
</evidence>
<reference evidence="5 6" key="1">
    <citation type="submission" date="2015-04" db="EMBL/GenBank/DDBJ databases">
        <authorList>
            <person name="Heijne W.H."/>
            <person name="Fedorova N.D."/>
            <person name="Nierman W.C."/>
            <person name="Vollebregt A.W."/>
            <person name="Zhao Z."/>
            <person name="Wu L."/>
            <person name="Kumar M."/>
            <person name="Stam H."/>
            <person name="van den Berg M.A."/>
            <person name="Pel H.J."/>
        </authorList>
    </citation>
    <scope>NUCLEOTIDE SEQUENCE [LARGE SCALE GENOMIC DNA]</scope>
    <source>
        <strain evidence="5 6">CBS 393.64</strain>
    </source>
</reference>
<evidence type="ECO:0000259" key="4">
    <source>
        <dbReference type="Pfam" id="PF20640"/>
    </source>
</evidence>
<feature type="domain" description="RRN6 beta-propeller" evidence="2">
    <location>
        <begin position="100"/>
        <end position="472"/>
    </location>
</feature>
<dbReference type="PANTHER" id="PTHR28221:SF2">
    <property type="entry name" value="RNA POLYMERASE I-SPECIFIC TRANSCRIPTION INITIATION FACTOR RRN6"/>
    <property type="match status" value="1"/>
</dbReference>
<dbReference type="Proteomes" id="UP000053958">
    <property type="component" value="Unassembled WGS sequence"/>
</dbReference>
<dbReference type="STRING" id="1408163.A0A0F4YZA6"/>
<dbReference type="GO" id="GO:0070860">
    <property type="term" value="C:RNA polymerase I core factor complex"/>
    <property type="evidence" value="ECO:0007669"/>
    <property type="project" value="TreeGrafter"/>
</dbReference>
<feature type="region of interest" description="Disordered" evidence="1">
    <location>
        <begin position="937"/>
        <end position="989"/>
    </location>
</feature>
<evidence type="ECO:0000256" key="1">
    <source>
        <dbReference type="SAM" id="MobiDB-lite"/>
    </source>
</evidence>
<evidence type="ECO:0000313" key="5">
    <source>
        <dbReference type="EMBL" id="KKA23435.1"/>
    </source>
</evidence>
<dbReference type="Pfam" id="PF20640">
    <property type="entry name" value="Rrn6_HB"/>
    <property type="match status" value="1"/>
</dbReference>
<dbReference type="InterPro" id="IPR048536">
    <property type="entry name" value="Rrn6_K-rich"/>
</dbReference>
<dbReference type="OrthoDB" id="4090074at2759"/>
<organism evidence="5 6">
    <name type="scientific">Rasamsonia emersonii (strain ATCC 16479 / CBS 393.64 / IMI 116815)</name>
    <dbReference type="NCBI Taxonomy" id="1408163"/>
    <lineage>
        <taxon>Eukaryota</taxon>
        <taxon>Fungi</taxon>
        <taxon>Dikarya</taxon>
        <taxon>Ascomycota</taxon>
        <taxon>Pezizomycotina</taxon>
        <taxon>Eurotiomycetes</taxon>
        <taxon>Eurotiomycetidae</taxon>
        <taxon>Eurotiales</taxon>
        <taxon>Trichocomaceae</taxon>
        <taxon>Rasamsonia</taxon>
    </lineage>
</organism>
<feature type="domain" description="RRN6 helical bundle" evidence="4">
    <location>
        <begin position="569"/>
        <end position="768"/>
    </location>
</feature>
<keyword evidence="6" id="KW-1185">Reference proteome</keyword>
<dbReference type="GO" id="GO:0001179">
    <property type="term" value="F:RNA polymerase I general transcription initiation factor binding"/>
    <property type="evidence" value="ECO:0007669"/>
    <property type="project" value="TreeGrafter"/>
</dbReference>
<dbReference type="EMBL" id="LASV01000101">
    <property type="protein sequence ID" value="KKA23435.1"/>
    <property type="molecule type" value="Genomic_DNA"/>
</dbReference>
<dbReference type="GO" id="GO:0042790">
    <property type="term" value="P:nucleolar large rRNA transcription by RNA polymerase I"/>
    <property type="evidence" value="ECO:0007669"/>
    <property type="project" value="TreeGrafter"/>
</dbReference>
<feature type="compositionally biased region" description="Basic residues" evidence="1">
    <location>
        <begin position="976"/>
        <end position="989"/>
    </location>
</feature>
<evidence type="ECO:0000259" key="3">
    <source>
        <dbReference type="Pfam" id="PF20639"/>
    </source>
</evidence>
<dbReference type="Pfam" id="PF20639">
    <property type="entry name" value="Rrn6_K-rich"/>
    <property type="match status" value="1"/>
</dbReference>
<protein>
    <recommendedName>
        <fullName evidence="7">RNA polymerase I-specific transcription initiation factor RRN6-like protein</fullName>
    </recommendedName>
</protein>
<dbReference type="PANTHER" id="PTHR28221">
    <property type="entry name" value="RNA POLYMERASE I-SPECIFIC TRANSCRIPTION INITIATION FACTOR RRN6"/>
    <property type="match status" value="1"/>
</dbReference>
<gene>
    <name evidence="5" type="ORF">T310_2501</name>
</gene>
<dbReference type="InterPro" id="IPR048535">
    <property type="entry name" value="RRN6_beta-prop"/>
</dbReference>
<dbReference type="InterPro" id="IPR048537">
    <property type="entry name" value="RRN6_HB"/>
</dbReference>